<dbReference type="SMART" id="SM01019">
    <property type="entry name" value="B3"/>
    <property type="match status" value="2"/>
</dbReference>
<organism evidence="8 9">
    <name type="scientific">Theobroma cacao</name>
    <name type="common">Cacao</name>
    <name type="synonym">Cocoa</name>
    <dbReference type="NCBI Taxonomy" id="3641"/>
    <lineage>
        <taxon>Eukaryota</taxon>
        <taxon>Viridiplantae</taxon>
        <taxon>Streptophyta</taxon>
        <taxon>Embryophyta</taxon>
        <taxon>Tracheophyta</taxon>
        <taxon>Spermatophyta</taxon>
        <taxon>Magnoliopsida</taxon>
        <taxon>eudicotyledons</taxon>
        <taxon>Gunneridae</taxon>
        <taxon>Pentapetalae</taxon>
        <taxon>rosids</taxon>
        <taxon>malvids</taxon>
        <taxon>Malvales</taxon>
        <taxon>Malvaceae</taxon>
        <taxon>Byttnerioideae</taxon>
        <taxon>Theobroma</taxon>
    </lineage>
</organism>
<dbReference type="Pfam" id="PF02362">
    <property type="entry name" value="B3"/>
    <property type="match status" value="2"/>
</dbReference>
<dbReference type="Gramene" id="EOX98145">
    <property type="protein sequence ID" value="EOX98145"/>
    <property type="gene ID" value="TCM_006973"/>
</dbReference>
<sequence length="474" mass="54387">MCFDVQIFEKSGCERNCVSITRMHQDSTEKIKEEEMDVTDTVKTKSQVQIGGKAKKKSAEEKDLASSSRKRPAGRKITAKLCKAAKNFTSNFPHFKHCITRCNVEVPFQLTIPTSSSTQNRIHLLDFEREILGGLTLPSLLRMTFNLYDLELLTSNCGTKKMQSHLESKKKMVKKSSKGVESNLPDHDNRPSFSMFILHKGDASRSLEIPPHFVRTHLPKRIPTRAVLRGPSGDYWKITMCKQDRSTIMQHGWQQFYQNHCLGDKDFLVLRYNGNMCFDVQIFEKSGCERNCVSITRTHQDSTEKIKEEEMDLTDMVKTKSQVQIGGKAKKKSAEEKDLASSSRKRPAGRKITAKLCKAAKDFTSNFPHFKHCITRCNVDIPFLLTIPTSFLNAHLPQARTEFTFWTSKEKSWEVTLLYTDTNKVFSKGWRRFAVDNKLEMDDSCVFELVAPREMRVHIFPTERGNCSQLFVQV</sequence>
<dbReference type="EMBL" id="CM001880">
    <property type="protein sequence ID" value="EOX98145.1"/>
    <property type="molecule type" value="Genomic_DNA"/>
</dbReference>
<evidence type="ECO:0000259" key="7">
    <source>
        <dbReference type="PROSITE" id="PS50863"/>
    </source>
</evidence>
<gene>
    <name evidence="8" type="ORF">TCM_006973</name>
</gene>
<protein>
    <recommendedName>
        <fullName evidence="7">TF-B3 domain-containing protein</fullName>
    </recommendedName>
</protein>
<name>A0A061DZK9_THECC</name>
<evidence type="ECO:0000256" key="5">
    <source>
        <dbReference type="ARBA" id="ARBA00023242"/>
    </source>
</evidence>
<dbReference type="InterPro" id="IPR044837">
    <property type="entry name" value="REM16-like"/>
</dbReference>
<dbReference type="SUPFAM" id="SSF101936">
    <property type="entry name" value="DNA-binding pseudobarrel domain"/>
    <property type="match status" value="2"/>
</dbReference>
<dbReference type="PROSITE" id="PS50863">
    <property type="entry name" value="B3"/>
    <property type="match status" value="2"/>
</dbReference>
<proteinExistence type="predicted"/>
<keyword evidence="2" id="KW-0805">Transcription regulation</keyword>
<dbReference type="InterPro" id="IPR003340">
    <property type="entry name" value="B3_DNA-bd"/>
</dbReference>
<dbReference type="PANTHER" id="PTHR31391:SF106">
    <property type="entry name" value="B3 DOMAIN-CONTAINING PROTEIN OS01G0723500"/>
    <property type="match status" value="1"/>
</dbReference>
<dbReference type="PANTHER" id="PTHR31391">
    <property type="entry name" value="B3 DOMAIN-CONTAINING PROTEIN OS11G0197600-RELATED"/>
    <property type="match status" value="1"/>
</dbReference>
<feature type="region of interest" description="Disordered" evidence="6">
    <location>
        <begin position="166"/>
        <end position="186"/>
    </location>
</feature>
<feature type="domain" description="TF-B3" evidence="7">
    <location>
        <begin position="370"/>
        <end position="463"/>
    </location>
</feature>
<evidence type="ECO:0000256" key="4">
    <source>
        <dbReference type="ARBA" id="ARBA00023163"/>
    </source>
</evidence>
<evidence type="ECO:0000313" key="8">
    <source>
        <dbReference type="EMBL" id="EOX98145.1"/>
    </source>
</evidence>
<accession>A0A061DZK9</accession>
<keyword evidence="4" id="KW-0804">Transcription</keyword>
<dbReference type="Gene3D" id="2.40.330.10">
    <property type="entry name" value="DNA-binding pseudobarrel domain"/>
    <property type="match status" value="2"/>
</dbReference>
<dbReference type="STRING" id="3641.A0A061DZK9"/>
<comment type="subcellular location">
    <subcellularLocation>
        <location evidence="1">Nucleus</location>
    </subcellularLocation>
</comment>
<keyword evidence="3" id="KW-0238">DNA-binding</keyword>
<evidence type="ECO:0000256" key="6">
    <source>
        <dbReference type="SAM" id="MobiDB-lite"/>
    </source>
</evidence>
<dbReference type="eggNOG" id="ENOG502S1D6">
    <property type="taxonomic scope" value="Eukaryota"/>
</dbReference>
<dbReference type="CDD" id="cd10017">
    <property type="entry name" value="B3_DNA"/>
    <property type="match status" value="2"/>
</dbReference>
<dbReference type="InterPro" id="IPR015300">
    <property type="entry name" value="DNA-bd_pseudobarrel_sf"/>
</dbReference>
<evidence type="ECO:0000313" key="9">
    <source>
        <dbReference type="Proteomes" id="UP000026915"/>
    </source>
</evidence>
<dbReference type="HOGENOM" id="CLU_576728_0_0_1"/>
<evidence type="ECO:0000256" key="2">
    <source>
        <dbReference type="ARBA" id="ARBA00023015"/>
    </source>
</evidence>
<keyword evidence="5" id="KW-0539">Nucleus</keyword>
<dbReference type="AlphaFoldDB" id="A0A061DZK9"/>
<dbReference type="GO" id="GO:0005634">
    <property type="term" value="C:nucleus"/>
    <property type="evidence" value="ECO:0007669"/>
    <property type="project" value="UniProtKB-SubCell"/>
</dbReference>
<keyword evidence="9" id="KW-1185">Reference proteome</keyword>
<dbReference type="FunCoup" id="A0A061DZK9">
    <property type="interactions" value="53"/>
</dbReference>
<evidence type="ECO:0000256" key="3">
    <source>
        <dbReference type="ARBA" id="ARBA00023125"/>
    </source>
</evidence>
<dbReference type="GO" id="GO:0003677">
    <property type="term" value="F:DNA binding"/>
    <property type="evidence" value="ECO:0007669"/>
    <property type="project" value="UniProtKB-KW"/>
</dbReference>
<feature type="domain" description="TF-B3" evidence="7">
    <location>
        <begin position="192"/>
        <end position="286"/>
    </location>
</feature>
<evidence type="ECO:0000256" key="1">
    <source>
        <dbReference type="ARBA" id="ARBA00004123"/>
    </source>
</evidence>
<feature type="region of interest" description="Disordered" evidence="6">
    <location>
        <begin position="36"/>
        <end position="72"/>
    </location>
</feature>
<feature type="region of interest" description="Disordered" evidence="6">
    <location>
        <begin position="319"/>
        <end position="347"/>
    </location>
</feature>
<dbReference type="InParanoid" id="A0A061DZK9"/>
<dbReference type="Proteomes" id="UP000026915">
    <property type="component" value="Chromosome 2"/>
</dbReference>
<reference evidence="8 9" key="1">
    <citation type="journal article" date="2013" name="Genome Biol.">
        <title>The genome sequence of the most widely cultivated cacao type and its use to identify candidate genes regulating pod color.</title>
        <authorList>
            <person name="Motamayor J.C."/>
            <person name="Mockaitis K."/>
            <person name="Schmutz J."/>
            <person name="Haiminen N."/>
            <person name="Iii D.L."/>
            <person name="Cornejo O."/>
            <person name="Findley S.D."/>
            <person name="Zheng P."/>
            <person name="Utro F."/>
            <person name="Royaert S."/>
            <person name="Saski C."/>
            <person name="Jenkins J."/>
            <person name="Podicheti R."/>
            <person name="Zhao M."/>
            <person name="Scheffler B.E."/>
            <person name="Stack J.C."/>
            <person name="Feltus F.A."/>
            <person name="Mustiga G.M."/>
            <person name="Amores F."/>
            <person name="Phillips W."/>
            <person name="Marelli J.P."/>
            <person name="May G.D."/>
            <person name="Shapiro H."/>
            <person name="Ma J."/>
            <person name="Bustamante C.D."/>
            <person name="Schnell R.J."/>
            <person name="Main D."/>
            <person name="Gilbert D."/>
            <person name="Parida L."/>
            <person name="Kuhn D.N."/>
        </authorList>
    </citation>
    <scope>NUCLEOTIDE SEQUENCE [LARGE SCALE GENOMIC DNA]</scope>
    <source>
        <strain evidence="9">cv. Matina 1-6</strain>
    </source>
</reference>